<feature type="domain" description="PAS" evidence="2">
    <location>
        <begin position="57"/>
        <end position="103"/>
    </location>
</feature>
<dbReference type="SUPFAM" id="SSF141868">
    <property type="entry name" value="EAL domain-like"/>
    <property type="match status" value="1"/>
</dbReference>
<dbReference type="SUPFAM" id="SSF55785">
    <property type="entry name" value="PYP-like sensor domain (PAS domain)"/>
    <property type="match status" value="1"/>
</dbReference>
<protein>
    <recommendedName>
        <fullName evidence="7">Diguanylate cyclase/phosphodiesterase with PAS/PAC sensor(S)</fullName>
    </recommendedName>
</protein>
<dbReference type="Pfam" id="PF00990">
    <property type="entry name" value="GGDEF"/>
    <property type="match status" value="1"/>
</dbReference>
<dbReference type="AlphaFoldDB" id="A0A0F9DK01"/>
<dbReference type="InterPro" id="IPR001633">
    <property type="entry name" value="EAL_dom"/>
</dbReference>
<dbReference type="Gene3D" id="3.30.450.20">
    <property type="entry name" value="PAS domain"/>
    <property type="match status" value="1"/>
</dbReference>
<dbReference type="CDD" id="cd00130">
    <property type="entry name" value="PAS"/>
    <property type="match status" value="1"/>
</dbReference>
<dbReference type="InterPro" id="IPR000700">
    <property type="entry name" value="PAS-assoc_C"/>
</dbReference>
<name>A0A0F9DK01_9ZZZZ</name>
<evidence type="ECO:0000259" key="5">
    <source>
        <dbReference type="PROSITE" id="PS50887"/>
    </source>
</evidence>
<dbReference type="InterPro" id="IPR001610">
    <property type="entry name" value="PAC"/>
</dbReference>
<dbReference type="NCBIfam" id="TIGR00229">
    <property type="entry name" value="sensory_box"/>
    <property type="match status" value="1"/>
</dbReference>
<comment type="caution">
    <text evidence="6">The sequence shown here is derived from an EMBL/GenBank/DDBJ whole genome shotgun (WGS) entry which is preliminary data.</text>
</comment>
<dbReference type="Pfam" id="PF00563">
    <property type="entry name" value="EAL"/>
    <property type="match status" value="1"/>
</dbReference>
<evidence type="ECO:0000256" key="1">
    <source>
        <dbReference type="SAM" id="Phobius"/>
    </source>
</evidence>
<dbReference type="PROSITE" id="PS50112">
    <property type="entry name" value="PAS"/>
    <property type="match status" value="1"/>
</dbReference>
<feature type="domain" description="PAC" evidence="3">
    <location>
        <begin position="130"/>
        <end position="182"/>
    </location>
</feature>
<dbReference type="SMART" id="SM00091">
    <property type="entry name" value="PAS"/>
    <property type="match status" value="1"/>
</dbReference>
<feature type="transmembrane region" description="Helical" evidence="1">
    <location>
        <begin position="20"/>
        <end position="44"/>
    </location>
</feature>
<evidence type="ECO:0000259" key="4">
    <source>
        <dbReference type="PROSITE" id="PS50883"/>
    </source>
</evidence>
<keyword evidence="1" id="KW-0472">Membrane</keyword>
<dbReference type="PANTHER" id="PTHR44757:SF2">
    <property type="entry name" value="BIOFILM ARCHITECTURE MAINTENANCE PROTEIN MBAA"/>
    <property type="match status" value="1"/>
</dbReference>
<dbReference type="NCBIfam" id="TIGR00254">
    <property type="entry name" value="GGDEF"/>
    <property type="match status" value="1"/>
</dbReference>
<dbReference type="FunFam" id="3.20.20.450:FF:000001">
    <property type="entry name" value="Cyclic di-GMP phosphodiesterase yahA"/>
    <property type="match status" value="1"/>
</dbReference>
<dbReference type="CDD" id="cd01949">
    <property type="entry name" value="GGDEF"/>
    <property type="match status" value="1"/>
</dbReference>
<feature type="domain" description="GGDEF" evidence="5">
    <location>
        <begin position="214"/>
        <end position="347"/>
    </location>
</feature>
<dbReference type="InterPro" id="IPR029787">
    <property type="entry name" value="Nucleotide_cyclase"/>
</dbReference>
<evidence type="ECO:0008006" key="7">
    <source>
        <dbReference type="Google" id="ProtNLM"/>
    </source>
</evidence>
<feature type="non-terminal residue" evidence="6">
    <location>
        <position position="1"/>
    </location>
</feature>
<dbReference type="Pfam" id="PF13426">
    <property type="entry name" value="PAS_9"/>
    <property type="match status" value="1"/>
</dbReference>
<dbReference type="PANTHER" id="PTHR44757">
    <property type="entry name" value="DIGUANYLATE CYCLASE DGCP"/>
    <property type="match status" value="1"/>
</dbReference>
<dbReference type="SUPFAM" id="SSF55073">
    <property type="entry name" value="Nucleotide cyclase"/>
    <property type="match status" value="1"/>
</dbReference>
<keyword evidence="1" id="KW-1133">Transmembrane helix</keyword>
<dbReference type="FunFam" id="3.30.70.270:FF:000001">
    <property type="entry name" value="Diguanylate cyclase domain protein"/>
    <property type="match status" value="1"/>
</dbReference>
<evidence type="ECO:0000259" key="2">
    <source>
        <dbReference type="PROSITE" id="PS50112"/>
    </source>
</evidence>
<evidence type="ECO:0000313" key="6">
    <source>
        <dbReference type="EMBL" id="KKL62048.1"/>
    </source>
</evidence>
<proteinExistence type="predicted"/>
<dbReference type="SMART" id="SM00052">
    <property type="entry name" value="EAL"/>
    <property type="match status" value="1"/>
</dbReference>
<accession>A0A0F9DK01</accession>
<dbReference type="EMBL" id="LAZR01028615">
    <property type="protein sequence ID" value="KKL62048.1"/>
    <property type="molecule type" value="Genomic_DNA"/>
</dbReference>
<dbReference type="InterPro" id="IPR043128">
    <property type="entry name" value="Rev_trsase/Diguanyl_cyclase"/>
</dbReference>
<dbReference type="SMART" id="SM00086">
    <property type="entry name" value="PAC"/>
    <property type="match status" value="1"/>
</dbReference>
<sequence>GAVTGTLVSWGASLFLKDMPLFVSLAAGGVSALIVLLALGAAMIMPSLKQCRSSFSKIAVMGKVFEASSESVVITDQNNHIIDVNPAFTHITGYTKEEVLGKNPGFMKSERHGPEFYRQMWEEINRDGRWQGEVWNLRKDGQPYPLWLSIRTLKGSDGKISKHIGVFTDITPLKESEELHDFLAHYDNLTHLPNRALFNDRLREAMARADKADLMVAVLLIDLDRFKYINDTVGHAAGDVMLKATGERIQNCVRKSDTVSRIGGDEFAVILTGVAKDRTAISVARKIVEAMHPIVKAGHHELRTTASVGITFYPLDGNKPRLLLKNAEIAMYHAKDAGHNTYRVFTNEMQAQVKERMRVESNLRQAIEQDELVLHYQPQVDLKTGRMCGMEALVRRQESDWLVPPGVFIPIAEETGLIMEIEDWTLREACSQVKQWVDEGLEPVRVAVNISATHFNSPNFVRDIKRVLGATGLSPSLLEIELTERVIMHQAEEVTKKINELKGMGLCLSIDDFGTGYSSLSYLKSFKVDKLKIDYSFIKDLIEGPESGGATIVRAIISLAHNLGFSVIAEGVEKKEQLDFLIKEGCDEVQGFYFSFPLPSDKFHKLLKENKPFPLST</sequence>
<reference evidence="6" key="1">
    <citation type="journal article" date="2015" name="Nature">
        <title>Complex archaea that bridge the gap between prokaryotes and eukaryotes.</title>
        <authorList>
            <person name="Spang A."/>
            <person name="Saw J.H."/>
            <person name="Jorgensen S.L."/>
            <person name="Zaremba-Niedzwiedzka K."/>
            <person name="Martijn J."/>
            <person name="Lind A.E."/>
            <person name="van Eijk R."/>
            <person name="Schleper C."/>
            <person name="Guy L."/>
            <person name="Ettema T.J."/>
        </authorList>
    </citation>
    <scope>NUCLEOTIDE SEQUENCE</scope>
</reference>
<gene>
    <name evidence="6" type="ORF">LCGC14_2189140</name>
</gene>
<dbReference type="PROSITE" id="PS50887">
    <property type="entry name" value="GGDEF"/>
    <property type="match status" value="1"/>
</dbReference>
<dbReference type="SMART" id="SM00267">
    <property type="entry name" value="GGDEF"/>
    <property type="match status" value="1"/>
</dbReference>
<dbReference type="InterPro" id="IPR000160">
    <property type="entry name" value="GGDEF_dom"/>
</dbReference>
<dbReference type="Gene3D" id="3.30.70.270">
    <property type="match status" value="1"/>
</dbReference>
<dbReference type="InterPro" id="IPR052155">
    <property type="entry name" value="Biofilm_reg_signaling"/>
</dbReference>
<dbReference type="InterPro" id="IPR035919">
    <property type="entry name" value="EAL_sf"/>
</dbReference>
<dbReference type="PROSITE" id="PS50883">
    <property type="entry name" value="EAL"/>
    <property type="match status" value="1"/>
</dbReference>
<dbReference type="InterPro" id="IPR000014">
    <property type="entry name" value="PAS"/>
</dbReference>
<dbReference type="InterPro" id="IPR035965">
    <property type="entry name" value="PAS-like_dom_sf"/>
</dbReference>
<dbReference type="Gene3D" id="3.20.20.450">
    <property type="entry name" value="EAL domain"/>
    <property type="match status" value="1"/>
</dbReference>
<feature type="domain" description="EAL" evidence="4">
    <location>
        <begin position="356"/>
        <end position="611"/>
    </location>
</feature>
<dbReference type="CDD" id="cd01948">
    <property type="entry name" value="EAL"/>
    <property type="match status" value="1"/>
</dbReference>
<keyword evidence="1" id="KW-0812">Transmembrane</keyword>
<dbReference type="PROSITE" id="PS50113">
    <property type="entry name" value="PAC"/>
    <property type="match status" value="1"/>
</dbReference>
<evidence type="ECO:0000259" key="3">
    <source>
        <dbReference type="PROSITE" id="PS50113"/>
    </source>
</evidence>
<organism evidence="6">
    <name type="scientific">marine sediment metagenome</name>
    <dbReference type="NCBI Taxonomy" id="412755"/>
    <lineage>
        <taxon>unclassified sequences</taxon>
        <taxon>metagenomes</taxon>
        <taxon>ecological metagenomes</taxon>
    </lineage>
</organism>